<sequence length="153" mass="16558">MAVGRWTARPSLADVPSYDAAFPAAYIVPATSGILEARHALLSDAQLRSRFSEEELPPWVTGPDLQDFVNRIVQGLPLRRPSPVQSARLCGLLAERTGGITLHIRRVLERAAVAAIRSGQECIDQAGLEESAHWRGMAPPMRGAGLPRSLRSG</sequence>
<dbReference type="AlphaFoldDB" id="A0A4R4D1V9"/>
<comment type="caution">
    <text evidence="1">The sequence shown here is derived from an EMBL/GenBank/DDBJ whole genome shotgun (WGS) entry which is preliminary data.</text>
</comment>
<reference evidence="1 2" key="1">
    <citation type="submission" date="2019-03" db="EMBL/GenBank/DDBJ databases">
        <title>Paracraurococcus aquatilis NE82 genome sequence.</title>
        <authorList>
            <person name="Zhao Y."/>
            <person name="Du Z."/>
        </authorList>
    </citation>
    <scope>NUCLEOTIDE SEQUENCE [LARGE SCALE GENOMIC DNA]</scope>
    <source>
        <strain evidence="1 2">NE82</strain>
    </source>
</reference>
<evidence type="ECO:0000313" key="1">
    <source>
        <dbReference type="EMBL" id="TCZ51438.1"/>
    </source>
</evidence>
<organism evidence="1 2">
    <name type="scientific">Roseicella aquatilis</name>
    <dbReference type="NCBI Taxonomy" id="2527868"/>
    <lineage>
        <taxon>Bacteria</taxon>
        <taxon>Pseudomonadati</taxon>
        <taxon>Pseudomonadota</taxon>
        <taxon>Alphaproteobacteria</taxon>
        <taxon>Acetobacterales</taxon>
        <taxon>Roseomonadaceae</taxon>
        <taxon>Roseicella</taxon>
    </lineage>
</organism>
<dbReference type="EMBL" id="SKBM01000056">
    <property type="protein sequence ID" value="TCZ51438.1"/>
    <property type="molecule type" value="Genomic_DNA"/>
</dbReference>
<dbReference type="OrthoDB" id="14765at2"/>
<dbReference type="Proteomes" id="UP000295023">
    <property type="component" value="Unassembled WGS sequence"/>
</dbReference>
<accession>A0A4R4D1V9</accession>
<name>A0A4R4D1V9_9PROT</name>
<evidence type="ECO:0000313" key="2">
    <source>
        <dbReference type="Proteomes" id="UP000295023"/>
    </source>
</evidence>
<keyword evidence="2" id="KW-1185">Reference proteome</keyword>
<gene>
    <name evidence="1" type="ORF">EXY23_26865</name>
</gene>
<proteinExistence type="predicted"/>
<protein>
    <submittedName>
        <fullName evidence="1">Uncharacterized protein</fullName>
    </submittedName>
</protein>